<dbReference type="PANTHER" id="PTHR24055">
    <property type="entry name" value="MITOGEN-ACTIVATED PROTEIN KINASE"/>
    <property type="match status" value="1"/>
</dbReference>
<dbReference type="AlphaFoldDB" id="A0A7R9WSN4"/>
<organism evidence="4">
    <name type="scientific">Craspedostauros australis</name>
    <dbReference type="NCBI Taxonomy" id="1486917"/>
    <lineage>
        <taxon>Eukaryota</taxon>
        <taxon>Sar</taxon>
        <taxon>Stramenopiles</taxon>
        <taxon>Ochrophyta</taxon>
        <taxon>Bacillariophyta</taxon>
        <taxon>Bacillariophyceae</taxon>
        <taxon>Bacillariophycidae</taxon>
        <taxon>Naviculales</taxon>
        <taxon>Naviculaceae</taxon>
        <taxon>Craspedostauros</taxon>
    </lineage>
</organism>
<reference evidence="4" key="1">
    <citation type="submission" date="2021-01" db="EMBL/GenBank/DDBJ databases">
        <authorList>
            <person name="Corre E."/>
            <person name="Pelletier E."/>
            <person name="Niang G."/>
            <person name="Scheremetjew M."/>
            <person name="Finn R."/>
            <person name="Kale V."/>
            <person name="Holt S."/>
            <person name="Cochrane G."/>
            <person name="Meng A."/>
            <person name="Brown T."/>
            <person name="Cohen L."/>
        </authorList>
    </citation>
    <scope>NUCLEOTIDE SEQUENCE</scope>
    <source>
        <strain evidence="4">CCMP3328</strain>
    </source>
</reference>
<dbReference type="Gene3D" id="1.10.510.10">
    <property type="entry name" value="Transferase(Phosphotransferase) domain 1"/>
    <property type="match status" value="1"/>
</dbReference>
<keyword evidence="2" id="KW-0067">ATP-binding</keyword>
<dbReference type="EMBL" id="HBEF01010113">
    <property type="protein sequence ID" value="CAD8334249.1"/>
    <property type="molecule type" value="Transcribed_RNA"/>
</dbReference>
<evidence type="ECO:0000256" key="1">
    <source>
        <dbReference type="ARBA" id="ARBA00022741"/>
    </source>
</evidence>
<name>A0A7R9WSN4_9STRA</name>
<gene>
    <name evidence="4" type="ORF">CAUS1442_LOCUS6354</name>
</gene>
<sequence>MQQDSIPSYQDRSPLFPGGTSYPLSGEGGNVSSDERMDQLSVIFSVIGAPSQEDMDAFGLKATEYIKTLLGSIKHSKPIQKLFPAADPVALDLLDKMLQFNPNKRLTAQQALQHPFLKNVQREQMERGALEVMQTPEFLNASKMDLKTLKQKTYEEVLWFRDNQERTTPQQQQASSSP</sequence>
<dbReference type="SUPFAM" id="SSF56112">
    <property type="entry name" value="Protein kinase-like (PK-like)"/>
    <property type="match status" value="1"/>
</dbReference>
<dbReference type="InterPro" id="IPR050117">
    <property type="entry name" value="MAPK"/>
</dbReference>
<protein>
    <recommendedName>
        <fullName evidence="5">Protein kinase domain-containing protein</fullName>
    </recommendedName>
</protein>
<evidence type="ECO:0008006" key="5">
    <source>
        <dbReference type="Google" id="ProtNLM"/>
    </source>
</evidence>
<accession>A0A7R9WSN4</accession>
<keyword evidence="1" id="KW-0547">Nucleotide-binding</keyword>
<dbReference type="Gene3D" id="3.30.200.20">
    <property type="entry name" value="Phosphorylase Kinase, domain 1"/>
    <property type="match status" value="1"/>
</dbReference>
<proteinExistence type="predicted"/>
<feature type="compositionally biased region" description="Polar residues" evidence="3">
    <location>
        <begin position="1"/>
        <end position="11"/>
    </location>
</feature>
<evidence type="ECO:0000313" key="4">
    <source>
        <dbReference type="EMBL" id="CAD8334249.1"/>
    </source>
</evidence>
<feature type="region of interest" description="Disordered" evidence="3">
    <location>
        <begin position="1"/>
        <end position="32"/>
    </location>
</feature>
<dbReference type="InterPro" id="IPR011009">
    <property type="entry name" value="Kinase-like_dom_sf"/>
</dbReference>
<evidence type="ECO:0000256" key="3">
    <source>
        <dbReference type="SAM" id="MobiDB-lite"/>
    </source>
</evidence>
<evidence type="ECO:0000256" key="2">
    <source>
        <dbReference type="ARBA" id="ARBA00022840"/>
    </source>
</evidence>
<dbReference type="GO" id="GO:0005524">
    <property type="term" value="F:ATP binding"/>
    <property type="evidence" value="ECO:0007669"/>
    <property type="project" value="UniProtKB-KW"/>
</dbReference>